<evidence type="ECO:0000313" key="1">
    <source>
        <dbReference type="EMBL" id="MFI6502462.1"/>
    </source>
</evidence>
<proteinExistence type="predicted"/>
<sequence length="90" mass="9393">MTIFACAGCDAVLTAPVSPVALPVHADQKYGHDLIGVLMEPGAYAVDPEPFGPLWRPWAEINLEEAQTRGVYALSGGPGPPLPKASPAAR</sequence>
<evidence type="ECO:0000313" key="2">
    <source>
        <dbReference type="Proteomes" id="UP001612741"/>
    </source>
</evidence>
<dbReference type="RefSeq" id="WP_397087773.1">
    <property type="nucleotide sequence ID" value="NZ_JBITGY010000010.1"/>
</dbReference>
<keyword evidence="2" id="KW-1185">Reference proteome</keyword>
<protein>
    <submittedName>
        <fullName evidence="1">Uncharacterized protein</fullName>
    </submittedName>
</protein>
<comment type="caution">
    <text evidence="1">The sequence shown here is derived from an EMBL/GenBank/DDBJ whole genome shotgun (WGS) entry which is preliminary data.</text>
</comment>
<dbReference type="Proteomes" id="UP001612741">
    <property type="component" value="Unassembled WGS sequence"/>
</dbReference>
<organism evidence="1 2">
    <name type="scientific">Nonomuraea typhae</name>
    <dbReference type="NCBI Taxonomy" id="2603600"/>
    <lineage>
        <taxon>Bacteria</taxon>
        <taxon>Bacillati</taxon>
        <taxon>Actinomycetota</taxon>
        <taxon>Actinomycetes</taxon>
        <taxon>Streptosporangiales</taxon>
        <taxon>Streptosporangiaceae</taxon>
        <taxon>Nonomuraea</taxon>
    </lineage>
</organism>
<gene>
    <name evidence="1" type="ORF">ACIBG2_34145</name>
</gene>
<reference evidence="1 2" key="1">
    <citation type="submission" date="2024-10" db="EMBL/GenBank/DDBJ databases">
        <title>The Natural Products Discovery Center: Release of the First 8490 Sequenced Strains for Exploring Actinobacteria Biosynthetic Diversity.</title>
        <authorList>
            <person name="Kalkreuter E."/>
            <person name="Kautsar S.A."/>
            <person name="Yang D."/>
            <person name="Bader C.D."/>
            <person name="Teijaro C.N."/>
            <person name="Fluegel L."/>
            <person name="Davis C.M."/>
            <person name="Simpson J.R."/>
            <person name="Lauterbach L."/>
            <person name="Steele A.D."/>
            <person name="Gui C."/>
            <person name="Meng S."/>
            <person name="Li G."/>
            <person name="Viehrig K."/>
            <person name="Ye F."/>
            <person name="Su P."/>
            <person name="Kiefer A.F."/>
            <person name="Nichols A."/>
            <person name="Cepeda A.J."/>
            <person name="Yan W."/>
            <person name="Fan B."/>
            <person name="Jiang Y."/>
            <person name="Adhikari A."/>
            <person name="Zheng C.-J."/>
            <person name="Schuster L."/>
            <person name="Cowan T.M."/>
            <person name="Smanski M.J."/>
            <person name="Chevrette M.G."/>
            <person name="De Carvalho L.P.S."/>
            <person name="Shen B."/>
        </authorList>
    </citation>
    <scope>NUCLEOTIDE SEQUENCE [LARGE SCALE GENOMIC DNA]</scope>
    <source>
        <strain evidence="1 2">NPDC050545</strain>
    </source>
</reference>
<dbReference type="EMBL" id="JBITGY010000010">
    <property type="protein sequence ID" value="MFI6502462.1"/>
    <property type="molecule type" value="Genomic_DNA"/>
</dbReference>
<name>A0ABW7Z2Q5_9ACTN</name>
<accession>A0ABW7Z2Q5</accession>